<evidence type="ECO:0000259" key="8">
    <source>
        <dbReference type="Pfam" id="PF08312"/>
    </source>
</evidence>
<feature type="compositionally biased region" description="Basic residues" evidence="7">
    <location>
        <begin position="339"/>
        <end position="352"/>
    </location>
</feature>
<feature type="compositionally biased region" description="Basic and acidic residues" evidence="7">
    <location>
        <begin position="353"/>
        <end position="366"/>
    </location>
</feature>
<feature type="compositionally biased region" description="Basic and acidic residues" evidence="7">
    <location>
        <begin position="256"/>
        <end position="330"/>
    </location>
</feature>
<comment type="subcellular location">
    <subcellularLocation>
        <location evidence="1">Nucleus</location>
    </subcellularLocation>
</comment>
<dbReference type="CDD" id="cd21373">
    <property type="entry name" value="cwf21_SRRM2-like"/>
    <property type="match status" value="1"/>
</dbReference>
<dbReference type="GO" id="GO:0006397">
    <property type="term" value="P:mRNA processing"/>
    <property type="evidence" value="ECO:0007669"/>
    <property type="project" value="UniProtKB-KW"/>
</dbReference>
<reference evidence="9" key="1">
    <citation type="submission" date="2021-01" db="EMBL/GenBank/DDBJ databases">
        <authorList>
            <person name="Lovell J.T."/>
            <person name="Bentley N."/>
            <person name="Bhattarai G."/>
            <person name="Jenkins J.W."/>
            <person name="Sreedasyam A."/>
            <person name="Alarcon Y."/>
            <person name="Bock C."/>
            <person name="Boston L."/>
            <person name="Carlson J."/>
            <person name="Cervantes K."/>
            <person name="Clermont K."/>
            <person name="Krom N."/>
            <person name="Kubenka K."/>
            <person name="Mamidi S."/>
            <person name="Mattison C."/>
            <person name="Monteros M."/>
            <person name="Pisani C."/>
            <person name="Plott C."/>
            <person name="Rajasekar S."/>
            <person name="Rhein H.S."/>
            <person name="Rohla C."/>
            <person name="Song M."/>
            <person name="Hilaire R.S."/>
            <person name="Shu S."/>
            <person name="Wells L."/>
            <person name="Wang X."/>
            <person name="Webber J."/>
            <person name="Heerema R.J."/>
            <person name="Klein P."/>
            <person name="Conner P."/>
            <person name="Grauke L."/>
            <person name="Grimwood J."/>
            <person name="Schmutz J."/>
            <person name="Randall J.J."/>
        </authorList>
    </citation>
    <scope>NUCLEOTIDE SEQUENCE</scope>
    <source>
        <tissue evidence="9">Leaf</tissue>
    </source>
</reference>
<feature type="compositionally biased region" description="Basic and acidic residues" evidence="7">
    <location>
        <begin position="577"/>
        <end position="590"/>
    </location>
</feature>
<dbReference type="GO" id="GO:0008380">
    <property type="term" value="P:RNA splicing"/>
    <property type="evidence" value="ECO:0007669"/>
    <property type="project" value="UniProtKB-KW"/>
</dbReference>
<feature type="region of interest" description="Disordered" evidence="7">
    <location>
        <begin position="256"/>
        <end position="861"/>
    </location>
</feature>
<dbReference type="EMBL" id="CM031831">
    <property type="protein sequence ID" value="KAG6706316.1"/>
    <property type="molecule type" value="Genomic_DNA"/>
</dbReference>
<dbReference type="AlphaFoldDB" id="A0A922EQN1"/>
<evidence type="ECO:0000256" key="3">
    <source>
        <dbReference type="ARBA" id="ARBA00022664"/>
    </source>
</evidence>
<feature type="compositionally biased region" description="Basic and acidic residues" evidence="7">
    <location>
        <begin position="670"/>
        <end position="685"/>
    </location>
</feature>
<feature type="compositionally biased region" description="Basic and acidic residues" evidence="7">
    <location>
        <begin position="749"/>
        <end position="803"/>
    </location>
</feature>
<evidence type="ECO:0000256" key="2">
    <source>
        <dbReference type="ARBA" id="ARBA00005954"/>
    </source>
</evidence>
<keyword evidence="3" id="KW-0507">mRNA processing</keyword>
<keyword evidence="4" id="KW-0747">Spliceosome</keyword>
<feature type="compositionally biased region" description="Basic residues" evidence="7">
    <location>
        <begin position="367"/>
        <end position="380"/>
    </location>
</feature>
<evidence type="ECO:0000313" key="10">
    <source>
        <dbReference type="Proteomes" id="UP000811246"/>
    </source>
</evidence>
<dbReference type="InterPro" id="IPR013170">
    <property type="entry name" value="mRNA_splic_Cwf21_dom"/>
</dbReference>
<feature type="compositionally biased region" description="Basic and acidic residues" evidence="7">
    <location>
        <begin position="533"/>
        <end position="547"/>
    </location>
</feature>
<dbReference type="Proteomes" id="UP000811246">
    <property type="component" value="Chromosome 7"/>
</dbReference>
<dbReference type="PANTHER" id="PTHR36562:SF5">
    <property type="entry name" value="SERINE_ARGININE REPETITIVE MATRIX 2"/>
    <property type="match status" value="1"/>
</dbReference>
<evidence type="ECO:0000313" key="9">
    <source>
        <dbReference type="EMBL" id="KAG6706316.1"/>
    </source>
</evidence>
<comment type="caution">
    <text evidence="9">The sequence shown here is derived from an EMBL/GenBank/DDBJ whole genome shotgun (WGS) entry which is preliminary data.</text>
</comment>
<evidence type="ECO:0000256" key="1">
    <source>
        <dbReference type="ARBA" id="ARBA00004123"/>
    </source>
</evidence>
<feature type="compositionally biased region" description="Acidic residues" evidence="7">
    <location>
        <begin position="505"/>
        <end position="514"/>
    </location>
</feature>
<feature type="domain" description="CWF21" evidence="8">
    <location>
        <begin position="165"/>
        <end position="206"/>
    </location>
</feature>
<sequence length="861" mass="99186">MEYSFIALRRLTAAVPDSTPDTYRGVENPRCLSDLKRLATRLRFQFFPFHAPADASPSPSPCPALSFYPSRPLSSLRQPLFFSPLRCAPRELPSAVASRWWSVSGAEMYNGIGLQTPRGSGTNGYIQGNRFLIKSKTGRIAETTKGFEANQGTAGITRKPNKDILEHDRKRQIEIKLVVLQDTLIDQGYTDAEIAEKLDDARKTLEGAAATSQDGPTAIDVANNKLSETQTHQIAARKEKQLETLRAAFGISAPELDEHNIEGNDDARDGRKNVPSDNIKREHAFLDREFRSKKNMEEDQKVEKDYKKKGVKESGRHKKEESKRRRHETDSSDTDSSGKHAKGLQAKRHRSNRRSDHESDSDIAVDKKHKPSKKHKKSRVHNSDDSDSATYSGENVDVRKTSKNKKKSRVHDSDDSDSDRYVGKKHKTSKKHRKNRKDDSDDSDSDSATDEDGIGQESSEKQAKYKKSSRRHGSADDSDFDEGASKRRGQNGNQQIRISGRHDSEDETDDTNSEVEERRIQLEKENNQLSRGRWKEGGDSDVEDLKKSSNGRHGKRSSRNDVVDEYDSERARKHKREITDKSLRSQRHDSDDDDFGTGTDEQIKKGGIRRLNTDEDYGVSYDRRNANTTAGKHKTVEEAAVSPIDDIDNRLYRSRRDTMDRSRYMSQEVMKGKRNLDDGKEDGQPDSKLSSRNYVKEAEHFGEQWKDSKIGYDLNTREHLSKDDHKRDTRLRSVRQHDSETVEQGGRSYSKDDEPQRISRKDDREHEELGGRGRQSRYEEEHRGRKHRRDEDYEYTRHERANAEQRGGSRRQARGEEEEQENRSHEMDRRMDYSKRARYDDLRSSERKRYDDRRDDDRARR</sequence>
<gene>
    <name evidence="9" type="ORF">I3842_07G217700</name>
</gene>
<accession>A0A922EQN1</accession>
<feature type="compositionally biased region" description="Basic and acidic residues" evidence="7">
    <location>
        <begin position="515"/>
        <end position="526"/>
    </location>
</feature>
<evidence type="ECO:0000256" key="4">
    <source>
        <dbReference type="ARBA" id="ARBA00022728"/>
    </source>
</evidence>
<organism evidence="9 10">
    <name type="scientific">Carya illinoinensis</name>
    <name type="common">Pecan</name>
    <dbReference type="NCBI Taxonomy" id="32201"/>
    <lineage>
        <taxon>Eukaryota</taxon>
        <taxon>Viridiplantae</taxon>
        <taxon>Streptophyta</taxon>
        <taxon>Embryophyta</taxon>
        <taxon>Tracheophyta</taxon>
        <taxon>Spermatophyta</taxon>
        <taxon>Magnoliopsida</taxon>
        <taxon>eudicotyledons</taxon>
        <taxon>Gunneridae</taxon>
        <taxon>Pentapetalae</taxon>
        <taxon>rosids</taxon>
        <taxon>fabids</taxon>
        <taxon>Fagales</taxon>
        <taxon>Juglandaceae</taxon>
        <taxon>Carya</taxon>
    </lineage>
</organism>
<proteinExistence type="inferred from homology"/>
<evidence type="ECO:0000256" key="6">
    <source>
        <dbReference type="ARBA" id="ARBA00023242"/>
    </source>
</evidence>
<feature type="compositionally biased region" description="Acidic residues" evidence="7">
    <location>
        <begin position="440"/>
        <end position="454"/>
    </location>
</feature>
<keyword evidence="5" id="KW-0508">mRNA splicing</keyword>
<evidence type="ECO:0000256" key="7">
    <source>
        <dbReference type="SAM" id="MobiDB-lite"/>
    </source>
</evidence>
<feature type="compositionally biased region" description="Basic and acidic residues" evidence="7">
    <location>
        <begin position="647"/>
        <end position="663"/>
    </location>
</feature>
<keyword evidence="6" id="KW-0539">Nucleus</keyword>
<feature type="compositionally biased region" description="Basic and acidic residues" evidence="7">
    <location>
        <begin position="410"/>
        <end position="422"/>
    </location>
</feature>
<dbReference type="InterPro" id="IPR051372">
    <property type="entry name" value="CWC21"/>
</dbReference>
<feature type="compositionally biased region" description="Basic and acidic residues" evidence="7">
    <location>
        <begin position="694"/>
        <end position="740"/>
    </location>
</feature>
<comment type="similarity">
    <text evidence="2">Belongs to the CWC21 family.</text>
</comment>
<dbReference type="Pfam" id="PF08312">
    <property type="entry name" value="cwf21"/>
    <property type="match status" value="1"/>
</dbReference>
<feature type="compositionally biased region" description="Basic and acidic residues" evidence="7">
    <location>
        <begin position="821"/>
        <end position="861"/>
    </location>
</feature>
<dbReference type="PANTHER" id="PTHR36562">
    <property type="entry name" value="SERINE/ARGININE REPETITIVE MATRIX 2"/>
    <property type="match status" value="1"/>
</dbReference>
<protein>
    <recommendedName>
        <fullName evidence="8">CWF21 domain-containing protein</fullName>
    </recommendedName>
</protein>
<dbReference type="GO" id="GO:0005681">
    <property type="term" value="C:spliceosomal complex"/>
    <property type="evidence" value="ECO:0007669"/>
    <property type="project" value="UniProtKB-KW"/>
</dbReference>
<feature type="compositionally biased region" description="Basic residues" evidence="7">
    <location>
        <begin position="423"/>
        <end position="435"/>
    </location>
</feature>
<name>A0A922EQN1_CARIL</name>
<evidence type="ECO:0000256" key="5">
    <source>
        <dbReference type="ARBA" id="ARBA00023187"/>
    </source>
</evidence>